<protein>
    <recommendedName>
        <fullName evidence="1">Dendritic cell-specific transmembrane protein-like domain-containing protein</fullName>
    </recommendedName>
</protein>
<accession>A0ABQ9J0R3</accession>
<dbReference type="EMBL" id="JAPWTJ010001639">
    <property type="protein sequence ID" value="KAJ8970327.1"/>
    <property type="molecule type" value="Genomic_DNA"/>
</dbReference>
<sequence length="75" mass="8183">MYPIRAEALDPPNVPTAHVSGTGLLADLLRGIVKAFMPLGIQLEIDTVPCLPTPIPPNYDRYVQIEAVDVKDVED</sequence>
<feature type="domain" description="Dendritic cell-specific transmembrane protein-like" evidence="1">
    <location>
        <begin position="10"/>
        <end position="65"/>
    </location>
</feature>
<evidence type="ECO:0000313" key="3">
    <source>
        <dbReference type="Proteomes" id="UP001162164"/>
    </source>
</evidence>
<dbReference type="Proteomes" id="UP001162164">
    <property type="component" value="Unassembled WGS sequence"/>
</dbReference>
<reference evidence="2" key="1">
    <citation type="journal article" date="2023" name="Insect Mol. Biol.">
        <title>Genome sequencing provides insights into the evolution of gene families encoding plant cell wall-degrading enzymes in longhorned beetles.</title>
        <authorList>
            <person name="Shin N.R."/>
            <person name="Okamura Y."/>
            <person name="Kirsch R."/>
            <person name="Pauchet Y."/>
        </authorList>
    </citation>
    <scope>NUCLEOTIDE SEQUENCE</scope>
    <source>
        <strain evidence="2">MMC_N1</strain>
    </source>
</reference>
<evidence type="ECO:0000259" key="1">
    <source>
        <dbReference type="Pfam" id="PF07782"/>
    </source>
</evidence>
<dbReference type="InterPro" id="IPR012858">
    <property type="entry name" value="DC_STAMP-like"/>
</dbReference>
<comment type="caution">
    <text evidence="2">The sequence shown here is derived from an EMBL/GenBank/DDBJ whole genome shotgun (WGS) entry which is preliminary data.</text>
</comment>
<name>A0ABQ9J0R3_9CUCU</name>
<proteinExistence type="predicted"/>
<evidence type="ECO:0000313" key="2">
    <source>
        <dbReference type="EMBL" id="KAJ8970327.1"/>
    </source>
</evidence>
<organism evidence="2 3">
    <name type="scientific">Molorchus minor</name>
    <dbReference type="NCBI Taxonomy" id="1323400"/>
    <lineage>
        <taxon>Eukaryota</taxon>
        <taxon>Metazoa</taxon>
        <taxon>Ecdysozoa</taxon>
        <taxon>Arthropoda</taxon>
        <taxon>Hexapoda</taxon>
        <taxon>Insecta</taxon>
        <taxon>Pterygota</taxon>
        <taxon>Neoptera</taxon>
        <taxon>Endopterygota</taxon>
        <taxon>Coleoptera</taxon>
        <taxon>Polyphaga</taxon>
        <taxon>Cucujiformia</taxon>
        <taxon>Chrysomeloidea</taxon>
        <taxon>Cerambycidae</taxon>
        <taxon>Lamiinae</taxon>
        <taxon>Monochamini</taxon>
        <taxon>Molorchus</taxon>
    </lineage>
</organism>
<gene>
    <name evidence="2" type="ORF">NQ317_019607</name>
</gene>
<keyword evidence="3" id="KW-1185">Reference proteome</keyword>
<dbReference type="Pfam" id="PF07782">
    <property type="entry name" value="DC_STAMP"/>
    <property type="match status" value="1"/>
</dbReference>